<dbReference type="AlphaFoldDB" id="A0A5C2S4Z7"/>
<comment type="subcellular location">
    <subcellularLocation>
        <location evidence="2">Membrane</location>
        <topology evidence="2">Single-pass membrane protein</topology>
    </subcellularLocation>
</comment>
<evidence type="ECO:0000256" key="4">
    <source>
        <dbReference type="ARBA" id="ARBA00010617"/>
    </source>
</evidence>
<evidence type="ECO:0000256" key="14">
    <source>
        <dbReference type="RuleBase" id="RU000461"/>
    </source>
</evidence>
<reference evidence="16" key="1">
    <citation type="journal article" date="2018" name="Genome Biol. Evol.">
        <title>Genomics and development of Lentinus tigrinus, a white-rot wood-decaying mushroom with dimorphic fruiting bodies.</title>
        <authorList>
            <person name="Wu B."/>
            <person name="Xu Z."/>
            <person name="Knudson A."/>
            <person name="Carlson A."/>
            <person name="Chen N."/>
            <person name="Kovaka S."/>
            <person name="LaButti K."/>
            <person name="Lipzen A."/>
            <person name="Pennachio C."/>
            <person name="Riley R."/>
            <person name="Schakwitz W."/>
            <person name="Umezawa K."/>
            <person name="Ohm R.A."/>
            <person name="Grigoriev I.V."/>
            <person name="Nagy L.G."/>
            <person name="Gibbons J."/>
            <person name="Hibbett D."/>
        </authorList>
    </citation>
    <scope>NUCLEOTIDE SEQUENCE [LARGE SCALE GENOMIC DNA]</scope>
    <source>
        <strain evidence="16">ALCF2SS1-6</strain>
    </source>
</reference>
<evidence type="ECO:0000256" key="7">
    <source>
        <dbReference type="ARBA" id="ARBA00022723"/>
    </source>
</evidence>
<dbReference type="PANTHER" id="PTHR46300:SF7">
    <property type="entry name" value="P450, PUTATIVE (EUROFUNG)-RELATED"/>
    <property type="match status" value="1"/>
</dbReference>
<accession>A0A5C2S4Z7</accession>
<dbReference type="PRINTS" id="PR00463">
    <property type="entry name" value="EP450I"/>
</dbReference>
<feature type="binding site" description="axial binding residue" evidence="13">
    <location>
        <position position="444"/>
    </location>
    <ligand>
        <name>heme</name>
        <dbReference type="ChEBI" id="CHEBI:30413"/>
    </ligand>
    <ligandPart>
        <name>Fe</name>
        <dbReference type="ChEBI" id="CHEBI:18248"/>
    </ligandPart>
</feature>
<comment type="pathway">
    <text evidence="3">Secondary metabolite biosynthesis.</text>
</comment>
<keyword evidence="17" id="KW-1185">Reference proteome</keyword>
<dbReference type="STRING" id="1328759.A0A5C2S4Z7"/>
<sequence length="516" mass="57255">MALETVDPLWLSVSILAVSVFALVYLKRRRSAAPLPPGPPGWPIIGNLFDYPKEDLAKGLFELHKRYGPLVHLSIFGKSTISIGSFEAASDLLDKRSANYSDRPTLVIGDLTDIYHWNFPLMSYGPGWRARRRILHHELLPESIAKYRQYQMHVTHNLLRNLLASPKSFGKHLHQTFTAIAILVAYGLEPQGDDDKYVGMLRGLSIAADVCVPGKYLVESLPVLQHLPSWFPGAGFKQELAYVKRRMREITTGIWQAGKRHLEEGAENDSVLAAIVRNAAQLDPDAAAEQEEMGLGIATTIWTAGAGTTESGALVFFLAMALYPDVQKKAQEELDRVIGPSRLPDFSDRDSLPYINALVKEVLRWHVTTPTSLPHASLKDDIYNGYRIPAGSIVLPNLWAFAQDPEVYPDPSRFNPDRYLKDGQLNEEVRDPATIVFGFGRRICPGQHLAAASLFITCASVLHAFNITPPLDTNGKPMPMEAKFVNTSITSDPAKFECEITPRSPARAALIEQLVD</sequence>
<keyword evidence="12 15" id="KW-0472">Membrane</keyword>
<dbReference type="PANTHER" id="PTHR46300">
    <property type="entry name" value="P450, PUTATIVE (EUROFUNG)-RELATED-RELATED"/>
    <property type="match status" value="1"/>
</dbReference>
<evidence type="ECO:0000256" key="1">
    <source>
        <dbReference type="ARBA" id="ARBA00001971"/>
    </source>
</evidence>
<dbReference type="InterPro" id="IPR036396">
    <property type="entry name" value="Cyt_P450_sf"/>
</dbReference>
<keyword evidence="5 13" id="KW-0349">Heme</keyword>
<feature type="transmembrane region" description="Helical" evidence="15">
    <location>
        <begin position="6"/>
        <end position="26"/>
    </location>
</feature>
<evidence type="ECO:0000256" key="13">
    <source>
        <dbReference type="PIRSR" id="PIRSR602401-1"/>
    </source>
</evidence>
<dbReference type="OrthoDB" id="2789670at2759"/>
<evidence type="ECO:0000256" key="5">
    <source>
        <dbReference type="ARBA" id="ARBA00022617"/>
    </source>
</evidence>
<evidence type="ECO:0000256" key="15">
    <source>
        <dbReference type="SAM" id="Phobius"/>
    </source>
</evidence>
<comment type="similarity">
    <text evidence="4 14">Belongs to the cytochrome P450 family.</text>
</comment>
<keyword evidence="11 14" id="KW-0503">Monooxygenase</keyword>
<evidence type="ECO:0000256" key="10">
    <source>
        <dbReference type="ARBA" id="ARBA00023004"/>
    </source>
</evidence>
<dbReference type="Proteomes" id="UP000313359">
    <property type="component" value="Unassembled WGS sequence"/>
</dbReference>
<keyword evidence="7 13" id="KW-0479">Metal-binding</keyword>
<dbReference type="SUPFAM" id="SSF48264">
    <property type="entry name" value="Cytochrome P450"/>
    <property type="match status" value="1"/>
</dbReference>
<evidence type="ECO:0000256" key="9">
    <source>
        <dbReference type="ARBA" id="ARBA00023002"/>
    </source>
</evidence>
<dbReference type="InterPro" id="IPR050364">
    <property type="entry name" value="Cytochrome_P450_fung"/>
</dbReference>
<evidence type="ECO:0000256" key="2">
    <source>
        <dbReference type="ARBA" id="ARBA00004167"/>
    </source>
</evidence>
<dbReference type="GO" id="GO:0005506">
    <property type="term" value="F:iron ion binding"/>
    <property type="evidence" value="ECO:0007669"/>
    <property type="project" value="InterPro"/>
</dbReference>
<dbReference type="GO" id="GO:0016020">
    <property type="term" value="C:membrane"/>
    <property type="evidence" value="ECO:0007669"/>
    <property type="project" value="UniProtKB-SubCell"/>
</dbReference>
<dbReference type="GO" id="GO:0020037">
    <property type="term" value="F:heme binding"/>
    <property type="evidence" value="ECO:0007669"/>
    <property type="project" value="InterPro"/>
</dbReference>
<keyword evidence="8 15" id="KW-1133">Transmembrane helix</keyword>
<name>A0A5C2S4Z7_9APHY</name>
<dbReference type="InterPro" id="IPR002401">
    <property type="entry name" value="Cyt_P450_E_grp-I"/>
</dbReference>
<dbReference type="CDD" id="cd11065">
    <property type="entry name" value="CYP64-like"/>
    <property type="match status" value="1"/>
</dbReference>
<evidence type="ECO:0000256" key="8">
    <source>
        <dbReference type="ARBA" id="ARBA00022989"/>
    </source>
</evidence>
<keyword evidence="6 15" id="KW-0812">Transmembrane</keyword>
<organism evidence="16 17">
    <name type="scientific">Lentinus tigrinus ALCF2SS1-6</name>
    <dbReference type="NCBI Taxonomy" id="1328759"/>
    <lineage>
        <taxon>Eukaryota</taxon>
        <taxon>Fungi</taxon>
        <taxon>Dikarya</taxon>
        <taxon>Basidiomycota</taxon>
        <taxon>Agaricomycotina</taxon>
        <taxon>Agaricomycetes</taxon>
        <taxon>Polyporales</taxon>
        <taxon>Polyporaceae</taxon>
        <taxon>Lentinus</taxon>
    </lineage>
</organism>
<evidence type="ECO:0000256" key="12">
    <source>
        <dbReference type="ARBA" id="ARBA00023136"/>
    </source>
</evidence>
<evidence type="ECO:0000313" key="17">
    <source>
        <dbReference type="Proteomes" id="UP000313359"/>
    </source>
</evidence>
<evidence type="ECO:0000256" key="6">
    <source>
        <dbReference type="ARBA" id="ARBA00022692"/>
    </source>
</evidence>
<dbReference type="Pfam" id="PF00067">
    <property type="entry name" value="p450"/>
    <property type="match status" value="1"/>
</dbReference>
<evidence type="ECO:0000256" key="11">
    <source>
        <dbReference type="ARBA" id="ARBA00023033"/>
    </source>
</evidence>
<comment type="cofactor">
    <cofactor evidence="1 13">
        <name>heme</name>
        <dbReference type="ChEBI" id="CHEBI:30413"/>
    </cofactor>
</comment>
<evidence type="ECO:0000313" key="16">
    <source>
        <dbReference type="EMBL" id="RPD58783.1"/>
    </source>
</evidence>
<dbReference type="InterPro" id="IPR001128">
    <property type="entry name" value="Cyt_P450"/>
</dbReference>
<dbReference type="GO" id="GO:0016705">
    <property type="term" value="F:oxidoreductase activity, acting on paired donors, with incorporation or reduction of molecular oxygen"/>
    <property type="evidence" value="ECO:0007669"/>
    <property type="project" value="InterPro"/>
</dbReference>
<protein>
    <submittedName>
        <fullName evidence="16">Cytochrome P450</fullName>
    </submittedName>
</protein>
<evidence type="ECO:0000256" key="3">
    <source>
        <dbReference type="ARBA" id="ARBA00005179"/>
    </source>
</evidence>
<gene>
    <name evidence="16" type="ORF">L227DRAFT_576816</name>
</gene>
<dbReference type="Gene3D" id="1.10.630.10">
    <property type="entry name" value="Cytochrome P450"/>
    <property type="match status" value="1"/>
</dbReference>
<keyword evidence="10 13" id="KW-0408">Iron</keyword>
<dbReference type="EMBL" id="ML122273">
    <property type="protein sequence ID" value="RPD58783.1"/>
    <property type="molecule type" value="Genomic_DNA"/>
</dbReference>
<proteinExistence type="inferred from homology"/>
<dbReference type="GO" id="GO:0004497">
    <property type="term" value="F:monooxygenase activity"/>
    <property type="evidence" value="ECO:0007669"/>
    <property type="project" value="UniProtKB-KW"/>
</dbReference>
<dbReference type="InterPro" id="IPR017972">
    <property type="entry name" value="Cyt_P450_CS"/>
</dbReference>
<dbReference type="PROSITE" id="PS00086">
    <property type="entry name" value="CYTOCHROME_P450"/>
    <property type="match status" value="1"/>
</dbReference>
<keyword evidence="9 14" id="KW-0560">Oxidoreductase</keyword>